<gene>
    <name evidence="3" type="primary">LOC102801108</name>
</gene>
<dbReference type="RefSeq" id="XP_006824173.1">
    <property type="nucleotide sequence ID" value="XM_006824110.1"/>
</dbReference>
<feature type="region of interest" description="Disordered" evidence="1">
    <location>
        <begin position="1"/>
        <end position="44"/>
    </location>
</feature>
<feature type="compositionally biased region" description="Polar residues" evidence="1">
    <location>
        <begin position="28"/>
        <end position="39"/>
    </location>
</feature>
<dbReference type="InterPro" id="IPR036305">
    <property type="entry name" value="RGS_sf"/>
</dbReference>
<dbReference type="InterPro" id="IPR042651">
    <property type="entry name" value="Rgs22"/>
</dbReference>
<name>A0ABM0MVY2_SACKO</name>
<evidence type="ECO:0000256" key="1">
    <source>
        <dbReference type="SAM" id="MobiDB-lite"/>
    </source>
</evidence>
<organism evidence="2 3">
    <name type="scientific">Saccoglossus kowalevskii</name>
    <name type="common">Acorn worm</name>
    <dbReference type="NCBI Taxonomy" id="10224"/>
    <lineage>
        <taxon>Eukaryota</taxon>
        <taxon>Metazoa</taxon>
        <taxon>Hemichordata</taxon>
        <taxon>Enteropneusta</taxon>
        <taxon>Harrimaniidae</taxon>
        <taxon>Saccoglossus</taxon>
    </lineage>
</organism>
<protein>
    <submittedName>
        <fullName evidence="3">Uncharacterized protein LOC102801108</fullName>
    </submittedName>
</protein>
<reference evidence="3" key="1">
    <citation type="submission" date="2025-08" db="UniProtKB">
        <authorList>
            <consortium name="RefSeq"/>
        </authorList>
    </citation>
    <scope>IDENTIFICATION</scope>
    <source>
        <tissue evidence="3">Testes</tissue>
    </source>
</reference>
<dbReference type="PANTHER" id="PTHR46583">
    <property type="entry name" value="REGULATOR OF G-PROTEIN SIGNALING 22"/>
    <property type="match status" value="1"/>
</dbReference>
<dbReference type="GeneID" id="102801108"/>
<feature type="compositionally biased region" description="Basic and acidic residues" evidence="1">
    <location>
        <begin position="136"/>
        <end position="156"/>
    </location>
</feature>
<evidence type="ECO:0000313" key="3">
    <source>
        <dbReference type="RefSeq" id="XP_006824173.1"/>
    </source>
</evidence>
<dbReference type="Proteomes" id="UP000694865">
    <property type="component" value="Unplaced"/>
</dbReference>
<accession>A0ABM0MVY2</accession>
<proteinExistence type="predicted"/>
<evidence type="ECO:0000313" key="2">
    <source>
        <dbReference type="Proteomes" id="UP000694865"/>
    </source>
</evidence>
<sequence length="332" mass="36758">MAKNARRTNLSSASGTRPLSSAMEGRQSVATTLKPTTIDSGIYTPSVYEGPNLSEYGLPDYSHPSEDGDMLHSRLFDDPPRLKTPPTLNWKAPTGDDVCMVVEAPTTSGYTAPVFYDPDQSQGKTNEASEVDEDEGRGSEIDKDSNMDVAEAKDEMSPRSITVESIDDLATVVVAMILKQAISIACKSDEKEVDSVIDNNVLKQCGGFKSHNLKIGMLDEVTVKEIERSREESIRFKLPGDEDERHTLKKKVSITSKSSSSIDQEEDSLFGSDVEDETDPYFSKQKTYNLCNRKGIDAFRKFLDGTSGEKNWNFWLDVDKARSIGEQDVLLQ</sequence>
<feature type="region of interest" description="Disordered" evidence="1">
    <location>
        <begin position="111"/>
        <end position="156"/>
    </location>
</feature>
<feature type="compositionally biased region" description="Polar residues" evidence="1">
    <location>
        <begin position="119"/>
        <end position="128"/>
    </location>
</feature>
<keyword evidence="2" id="KW-1185">Reference proteome</keyword>
<feature type="compositionally biased region" description="Polar residues" evidence="1">
    <location>
        <begin position="7"/>
        <end position="19"/>
    </location>
</feature>
<dbReference type="SUPFAM" id="SSF48097">
    <property type="entry name" value="Regulator of G-protein signaling, RGS"/>
    <property type="match status" value="1"/>
</dbReference>
<dbReference type="PANTHER" id="PTHR46583:SF1">
    <property type="entry name" value="REGULATOR OF G-PROTEIN SIGNALING 22"/>
    <property type="match status" value="1"/>
</dbReference>